<dbReference type="InterPro" id="IPR054585">
    <property type="entry name" value="NDH2-like_C"/>
</dbReference>
<protein>
    <recommendedName>
        <fullName evidence="2">NADH:ubiquinone reductase (non-electrogenic)</fullName>
        <ecNumber evidence="2">1.6.5.9</ecNumber>
    </recommendedName>
</protein>
<evidence type="ECO:0000256" key="5">
    <source>
        <dbReference type="ARBA" id="ARBA00022946"/>
    </source>
</evidence>
<keyword evidence="10" id="KW-0175">Coiled coil</keyword>
<dbReference type="InterPro" id="IPR036188">
    <property type="entry name" value="FAD/NAD-bd_sf"/>
</dbReference>
<keyword evidence="11" id="KW-0472">Membrane</keyword>
<accession>A0A369K4X6</accession>
<name>A0A369K4X6_HYPMA</name>
<dbReference type="GO" id="GO:0050136">
    <property type="term" value="F:NADH dehydrogenase (quinone) (non-electrogenic) activity"/>
    <property type="evidence" value="ECO:0007669"/>
    <property type="project" value="UniProtKB-EC"/>
</dbReference>
<gene>
    <name evidence="14" type="primary">NDH2</name>
    <name evidence="14" type="ORF">Hypma_005362</name>
</gene>
<sequence>MQLNRRATRILSRSLAHARSLPRSAHNGHKSLLVTRTLASQPSIEPSTTITPPSSPKQSKWRNFLQMLGRATLITTFGGLGAFYYISQRDRHPGNQLPFDSSKKTLVVLGSGWGATSLLKTIDTTEYNVFVISPKNFFLFTPLLPSVAAGTVTSRSIIQSTRYITRHKKRVVTVIEADAEEIDPVNKTVTFRDSSEIKGQVSLKTIPFDYLVVAVGAEVQTFGIPGVQEHACFMKELSDAERMQKKFMDCIETAAFPGQSEEEINRLLHFVVVGGGPTGIELSGELHDFLEDDLKSWYPELASKIRITLVEALPSVLPTFSKQLIDYTESTFKESKIDIMTKTMVKEVKDGSVVLQMPDKTMKELPCGLVVWAGGNKGRKVTADLMAKLPEEQKNRRGITVDEYLRMKGTDGTIFALGDCSATSYAPTAQVAAQEGAYLARMLVQIAKKDALEKKLDSLEATIESSADEEEKKKLLEDVSATEKQMAKVKLRPFHYTHQGSLAYIGSEKAIADLPFMNGNFASGGVATYLFWRSAYLSTLFSLRNRTLVASDWLKVKFFGRDFSRE</sequence>
<feature type="domain" description="FAD/NAD(P)-binding" evidence="12">
    <location>
        <begin position="105"/>
        <end position="436"/>
    </location>
</feature>
<comment type="catalytic activity">
    <reaction evidence="8">
        <text>a quinone + NADH + H(+) = a quinol + NAD(+)</text>
        <dbReference type="Rhea" id="RHEA:46160"/>
        <dbReference type="ChEBI" id="CHEBI:15378"/>
        <dbReference type="ChEBI" id="CHEBI:24646"/>
        <dbReference type="ChEBI" id="CHEBI:57540"/>
        <dbReference type="ChEBI" id="CHEBI:57945"/>
        <dbReference type="ChEBI" id="CHEBI:132124"/>
        <dbReference type="EC" id="1.6.5.9"/>
    </reaction>
</comment>
<feature type="coiled-coil region" evidence="10">
    <location>
        <begin position="442"/>
        <end position="492"/>
    </location>
</feature>
<evidence type="ECO:0000313" key="14">
    <source>
        <dbReference type="EMBL" id="RDB26834.1"/>
    </source>
</evidence>
<evidence type="ECO:0000313" key="15">
    <source>
        <dbReference type="Proteomes" id="UP000076154"/>
    </source>
</evidence>
<keyword evidence="11" id="KW-1133">Transmembrane helix</keyword>
<dbReference type="Pfam" id="PF22366">
    <property type="entry name" value="NDH2_C"/>
    <property type="match status" value="1"/>
</dbReference>
<keyword evidence="5" id="KW-0809">Transit peptide</keyword>
<evidence type="ECO:0000256" key="9">
    <source>
        <dbReference type="ARBA" id="ARBA00049010"/>
    </source>
</evidence>
<dbReference type="PANTHER" id="PTHR43706:SF47">
    <property type="entry name" value="EXTERNAL NADH-UBIQUINONE OXIDOREDUCTASE 1, MITOCHONDRIAL-RELATED"/>
    <property type="match status" value="1"/>
</dbReference>
<dbReference type="InterPro" id="IPR045024">
    <property type="entry name" value="NDH-2"/>
</dbReference>
<dbReference type="GO" id="GO:0005739">
    <property type="term" value="C:mitochondrion"/>
    <property type="evidence" value="ECO:0007669"/>
    <property type="project" value="TreeGrafter"/>
</dbReference>
<evidence type="ECO:0000256" key="10">
    <source>
        <dbReference type="SAM" id="Coils"/>
    </source>
</evidence>
<evidence type="ECO:0000259" key="13">
    <source>
        <dbReference type="Pfam" id="PF22366"/>
    </source>
</evidence>
<dbReference type="PANTHER" id="PTHR43706">
    <property type="entry name" value="NADH DEHYDROGENASE"/>
    <property type="match status" value="1"/>
</dbReference>
<evidence type="ECO:0000256" key="4">
    <source>
        <dbReference type="ARBA" id="ARBA00022827"/>
    </source>
</evidence>
<dbReference type="STRING" id="39966.A0A369K4X6"/>
<comment type="catalytic activity">
    <reaction evidence="9">
        <text>a ubiquinone + NADH + H(+) = a ubiquinol + NAD(+)</text>
        <dbReference type="Rhea" id="RHEA:23152"/>
        <dbReference type="Rhea" id="RHEA-COMP:9565"/>
        <dbReference type="Rhea" id="RHEA-COMP:9566"/>
        <dbReference type="ChEBI" id="CHEBI:15378"/>
        <dbReference type="ChEBI" id="CHEBI:16389"/>
        <dbReference type="ChEBI" id="CHEBI:17976"/>
        <dbReference type="ChEBI" id="CHEBI:57540"/>
        <dbReference type="ChEBI" id="CHEBI:57945"/>
    </reaction>
</comment>
<comment type="similarity">
    <text evidence="1">Belongs to the NADH dehydrogenase family.</text>
</comment>
<evidence type="ECO:0000256" key="2">
    <source>
        <dbReference type="ARBA" id="ARBA00012637"/>
    </source>
</evidence>
<dbReference type="Pfam" id="PF07992">
    <property type="entry name" value="Pyr_redox_2"/>
    <property type="match status" value="1"/>
</dbReference>
<evidence type="ECO:0000256" key="1">
    <source>
        <dbReference type="ARBA" id="ARBA00005272"/>
    </source>
</evidence>
<keyword evidence="7" id="KW-0520">NAD</keyword>
<organism evidence="14 15">
    <name type="scientific">Hypsizygus marmoreus</name>
    <name type="common">White beech mushroom</name>
    <name type="synonym">Agaricus marmoreus</name>
    <dbReference type="NCBI Taxonomy" id="39966"/>
    <lineage>
        <taxon>Eukaryota</taxon>
        <taxon>Fungi</taxon>
        <taxon>Dikarya</taxon>
        <taxon>Basidiomycota</taxon>
        <taxon>Agaricomycotina</taxon>
        <taxon>Agaricomycetes</taxon>
        <taxon>Agaricomycetidae</taxon>
        <taxon>Agaricales</taxon>
        <taxon>Tricholomatineae</taxon>
        <taxon>Lyophyllaceae</taxon>
        <taxon>Hypsizygus</taxon>
    </lineage>
</organism>
<dbReference type="InParanoid" id="A0A369K4X6"/>
<dbReference type="EC" id="1.6.5.9" evidence="2"/>
<dbReference type="AlphaFoldDB" id="A0A369K4X6"/>
<feature type="domain" description="External alternative NADH-ubiquinone oxidoreductase-like C-terminal" evidence="13">
    <location>
        <begin position="498"/>
        <end position="562"/>
    </location>
</feature>
<keyword evidence="6" id="KW-0560">Oxidoreductase</keyword>
<keyword evidence="4" id="KW-0274">FAD</keyword>
<evidence type="ECO:0000256" key="3">
    <source>
        <dbReference type="ARBA" id="ARBA00022630"/>
    </source>
</evidence>
<dbReference type="FunCoup" id="A0A369K4X6">
    <property type="interactions" value="178"/>
</dbReference>
<evidence type="ECO:0000256" key="8">
    <source>
        <dbReference type="ARBA" id="ARBA00047599"/>
    </source>
</evidence>
<dbReference type="Proteomes" id="UP000076154">
    <property type="component" value="Unassembled WGS sequence"/>
</dbReference>
<dbReference type="SUPFAM" id="SSF51905">
    <property type="entry name" value="FAD/NAD(P)-binding domain"/>
    <property type="match status" value="2"/>
</dbReference>
<dbReference type="EMBL" id="LUEZ02000023">
    <property type="protein sequence ID" value="RDB26834.1"/>
    <property type="molecule type" value="Genomic_DNA"/>
</dbReference>
<evidence type="ECO:0000259" key="12">
    <source>
        <dbReference type="Pfam" id="PF07992"/>
    </source>
</evidence>
<proteinExistence type="inferred from homology"/>
<keyword evidence="15" id="KW-1185">Reference proteome</keyword>
<reference evidence="14" key="1">
    <citation type="submission" date="2018-04" db="EMBL/GenBank/DDBJ databases">
        <title>Whole genome sequencing of Hypsizygus marmoreus.</title>
        <authorList>
            <person name="Choi I.-G."/>
            <person name="Min B."/>
            <person name="Kim J.-G."/>
            <person name="Kim S."/>
            <person name="Oh Y.-L."/>
            <person name="Kong W.-S."/>
            <person name="Park H."/>
            <person name="Jeong J."/>
            <person name="Song E.-S."/>
        </authorList>
    </citation>
    <scope>NUCLEOTIDE SEQUENCE [LARGE SCALE GENOMIC DNA]</scope>
    <source>
        <strain evidence="14">51987-8</strain>
    </source>
</reference>
<evidence type="ECO:0000256" key="11">
    <source>
        <dbReference type="SAM" id="Phobius"/>
    </source>
</evidence>
<dbReference type="Gene3D" id="3.50.50.100">
    <property type="match status" value="1"/>
</dbReference>
<dbReference type="InterPro" id="IPR023753">
    <property type="entry name" value="FAD/NAD-binding_dom"/>
</dbReference>
<evidence type="ECO:0000256" key="7">
    <source>
        <dbReference type="ARBA" id="ARBA00023027"/>
    </source>
</evidence>
<dbReference type="OrthoDB" id="3244603at2759"/>
<feature type="transmembrane region" description="Helical" evidence="11">
    <location>
        <begin position="67"/>
        <end position="86"/>
    </location>
</feature>
<keyword evidence="11" id="KW-0812">Transmembrane</keyword>
<evidence type="ECO:0000256" key="6">
    <source>
        <dbReference type="ARBA" id="ARBA00023002"/>
    </source>
</evidence>
<keyword evidence="3" id="KW-0285">Flavoprotein</keyword>
<dbReference type="PRINTS" id="PR00368">
    <property type="entry name" value="FADPNR"/>
</dbReference>
<comment type="caution">
    <text evidence="14">The sequence shown here is derived from an EMBL/GenBank/DDBJ whole genome shotgun (WGS) entry which is preliminary data.</text>
</comment>